<dbReference type="InterPro" id="IPR053829">
    <property type="entry name" value="XLF-like_CC"/>
</dbReference>
<gene>
    <name evidence="11" type="ORF">NUU61_005140</name>
</gene>
<evidence type="ECO:0000259" key="9">
    <source>
        <dbReference type="Pfam" id="PF09302"/>
    </source>
</evidence>
<dbReference type="InterPro" id="IPR052287">
    <property type="entry name" value="NHEJ_factor"/>
</dbReference>
<evidence type="ECO:0000259" key="10">
    <source>
        <dbReference type="Pfam" id="PF21928"/>
    </source>
</evidence>
<dbReference type="Pfam" id="PF21928">
    <property type="entry name" value="XLF_CC"/>
    <property type="match status" value="1"/>
</dbReference>
<feature type="domain" description="XLF-like coiled-coil region" evidence="10">
    <location>
        <begin position="124"/>
        <end position="175"/>
    </location>
</feature>
<keyword evidence="12" id="KW-1185">Reference proteome</keyword>
<dbReference type="Gene3D" id="2.170.210.10">
    <property type="entry name" value="DNA double-strand break repair and VJ recombination XRCC4, N-terminal"/>
    <property type="match status" value="1"/>
</dbReference>
<dbReference type="InterPro" id="IPR038051">
    <property type="entry name" value="XRCC4-like_N_sf"/>
</dbReference>
<feature type="compositionally biased region" description="Basic and acidic residues" evidence="8">
    <location>
        <begin position="433"/>
        <end position="446"/>
    </location>
</feature>
<dbReference type="GO" id="GO:0032807">
    <property type="term" value="C:DNA ligase IV complex"/>
    <property type="evidence" value="ECO:0007669"/>
    <property type="project" value="TreeGrafter"/>
</dbReference>
<dbReference type="OrthoDB" id="2155935at2759"/>
<evidence type="ECO:0000256" key="1">
    <source>
        <dbReference type="ARBA" id="ARBA00004123"/>
    </source>
</evidence>
<dbReference type="Pfam" id="PF09302">
    <property type="entry name" value="XLF"/>
    <property type="match status" value="1"/>
</dbReference>
<sequence length="575" mass="62631">MSFLWHRLNLPPDGLPPLLFQYIWTRQGYELYMTDLTSIWTERLPHKEVVKRAEADATTIDPSEDPGQFTVLLQKIGEALHGDGGKTTLKYGSQADSLELTTTTKLPAPLKPLRWSLYLSKASVSSVTSRLLLPLLREEAERESRQRSLLDQLKQKDWVLSKLFDKVETLGVDLGTVFPGAPGLRTIRKGSSWPDAAKFIKGAAPFDEKTWLAEARESSPGGLGLAANLVQEISGSASSRDLKDLTAPEDKWWNQLIRRSETLATPATPYQEEEEEEDEKNKEPAITNTPKDIDLDADSTTGSEDDEFERQETPPRLKPQETKAAASPPKSKPKKKKSLSPQPPAAEEDEATATESEPEPEPAPLRRRTPSISPPPKPAPAPAPAKPQAQEPPKRLKGGLGVIGGKKKQPPPPSPPAPSASVRAPTSLTSPRPPHEPLKPAADKEAAPPASAMPPTKTKRPTKLGMIGGKAKPKAPEQTETVAAAPEPLSTSSPERVPPTRSARLEDDDLDSTGLAARKPLKAESPSRASLVTAKPSVIPSAPEPEEAKADRKREELKRQLDVKSKAPAKKKRRF</sequence>
<evidence type="ECO:0000256" key="4">
    <source>
        <dbReference type="ARBA" id="ARBA00023204"/>
    </source>
</evidence>
<dbReference type="Proteomes" id="UP001141434">
    <property type="component" value="Unassembled WGS sequence"/>
</dbReference>
<feature type="compositionally biased region" description="Basic and acidic residues" evidence="8">
    <location>
        <begin position="546"/>
        <end position="565"/>
    </location>
</feature>
<evidence type="ECO:0000313" key="11">
    <source>
        <dbReference type="EMBL" id="KAJ5095784.1"/>
    </source>
</evidence>
<accession>A0A9W9F906</accession>
<comment type="subcellular location">
    <subcellularLocation>
        <location evidence="1">Nucleus</location>
    </subcellularLocation>
</comment>
<comment type="caution">
    <text evidence="11">The sequence shown here is derived from an EMBL/GenBank/DDBJ whole genome shotgun (WGS) entry which is preliminary data.</text>
</comment>
<evidence type="ECO:0000256" key="7">
    <source>
        <dbReference type="ARBA" id="ARBA00044529"/>
    </source>
</evidence>
<dbReference type="PANTHER" id="PTHR32235:SF1">
    <property type="entry name" value="NON-HOMOLOGOUS END-JOINING FACTOR 1"/>
    <property type="match status" value="1"/>
</dbReference>
<evidence type="ECO:0000256" key="2">
    <source>
        <dbReference type="ARBA" id="ARBA00022763"/>
    </source>
</evidence>
<proteinExistence type="inferred from homology"/>
<feature type="region of interest" description="Disordered" evidence="8">
    <location>
        <begin position="263"/>
        <end position="575"/>
    </location>
</feature>
<keyword evidence="4" id="KW-0234">DNA repair</keyword>
<feature type="compositionally biased region" description="Basic and acidic residues" evidence="8">
    <location>
        <begin position="310"/>
        <end position="321"/>
    </location>
</feature>
<organism evidence="11 12">
    <name type="scientific">Penicillium alfredii</name>
    <dbReference type="NCBI Taxonomy" id="1506179"/>
    <lineage>
        <taxon>Eukaryota</taxon>
        <taxon>Fungi</taxon>
        <taxon>Dikarya</taxon>
        <taxon>Ascomycota</taxon>
        <taxon>Pezizomycotina</taxon>
        <taxon>Eurotiomycetes</taxon>
        <taxon>Eurotiomycetidae</taxon>
        <taxon>Eurotiales</taxon>
        <taxon>Aspergillaceae</taxon>
        <taxon>Penicillium</taxon>
    </lineage>
</organism>
<evidence type="ECO:0000256" key="3">
    <source>
        <dbReference type="ARBA" id="ARBA00023125"/>
    </source>
</evidence>
<dbReference type="RefSeq" id="XP_056511335.1">
    <property type="nucleotide sequence ID" value="XM_056655722.1"/>
</dbReference>
<reference evidence="11" key="2">
    <citation type="journal article" date="2023" name="IMA Fungus">
        <title>Comparative genomic study of the Penicillium genus elucidates a diverse pangenome and 15 lateral gene transfer events.</title>
        <authorList>
            <person name="Petersen C."/>
            <person name="Sorensen T."/>
            <person name="Nielsen M.R."/>
            <person name="Sondergaard T.E."/>
            <person name="Sorensen J.L."/>
            <person name="Fitzpatrick D.A."/>
            <person name="Frisvad J.C."/>
            <person name="Nielsen K.L."/>
        </authorList>
    </citation>
    <scope>NUCLEOTIDE SEQUENCE</scope>
    <source>
        <strain evidence="11">IBT 34128</strain>
    </source>
</reference>
<dbReference type="InterPro" id="IPR015381">
    <property type="entry name" value="XLF-like_N"/>
</dbReference>
<protein>
    <recommendedName>
        <fullName evidence="7">Non-homologous end-joining factor 1</fullName>
    </recommendedName>
</protein>
<reference evidence="11" key="1">
    <citation type="submission" date="2022-11" db="EMBL/GenBank/DDBJ databases">
        <authorList>
            <person name="Petersen C."/>
        </authorList>
    </citation>
    <scope>NUCLEOTIDE SEQUENCE</scope>
    <source>
        <strain evidence="11">IBT 34128</strain>
    </source>
</reference>
<dbReference type="GO" id="GO:0045027">
    <property type="term" value="F:DNA end binding"/>
    <property type="evidence" value="ECO:0007669"/>
    <property type="project" value="TreeGrafter"/>
</dbReference>
<dbReference type="GeneID" id="81394890"/>
<feature type="compositionally biased region" description="Pro residues" evidence="8">
    <location>
        <begin position="372"/>
        <end position="385"/>
    </location>
</feature>
<dbReference type="CDD" id="cd22285">
    <property type="entry name" value="HD_XLF_N"/>
    <property type="match status" value="1"/>
</dbReference>
<dbReference type="AlphaFoldDB" id="A0A9W9F906"/>
<evidence type="ECO:0000256" key="8">
    <source>
        <dbReference type="SAM" id="MobiDB-lite"/>
    </source>
</evidence>
<dbReference type="GO" id="GO:0006303">
    <property type="term" value="P:double-strand break repair via nonhomologous end joining"/>
    <property type="evidence" value="ECO:0007669"/>
    <property type="project" value="UniProtKB-ARBA"/>
</dbReference>
<evidence type="ECO:0000256" key="5">
    <source>
        <dbReference type="ARBA" id="ARBA00023242"/>
    </source>
</evidence>
<evidence type="ECO:0000313" key="12">
    <source>
        <dbReference type="Proteomes" id="UP001141434"/>
    </source>
</evidence>
<feature type="domain" description="XLF-like N-terminal" evidence="9">
    <location>
        <begin position="5"/>
        <end position="121"/>
    </location>
</feature>
<evidence type="ECO:0000256" key="6">
    <source>
        <dbReference type="ARBA" id="ARBA00025747"/>
    </source>
</evidence>
<keyword evidence="5" id="KW-0539">Nucleus</keyword>
<keyword evidence="2" id="KW-0227">DNA damage</keyword>
<keyword evidence="3" id="KW-0238">DNA-binding</keyword>
<comment type="similarity">
    <text evidence="6">Belongs to the XRCC4-XLF family. XLF subfamily.</text>
</comment>
<dbReference type="PANTHER" id="PTHR32235">
    <property type="entry name" value="NON-HOMOLOGOUS END-JOINING FACTOR 1"/>
    <property type="match status" value="1"/>
</dbReference>
<dbReference type="EMBL" id="JAPMSZ010000007">
    <property type="protein sequence ID" value="KAJ5095784.1"/>
    <property type="molecule type" value="Genomic_DNA"/>
</dbReference>
<feature type="compositionally biased region" description="Acidic residues" evidence="8">
    <location>
        <begin position="346"/>
        <end position="360"/>
    </location>
</feature>
<name>A0A9W9F906_9EURO</name>